<feature type="domain" description="POTRA" evidence="10">
    <location>
        <begin position="294"/>
        <end position="362"/>
    </location>
</feature>
<keyword evidence="5 9" id="KW-1133">Transmembrane helix</keyword>
<feature type="compositionally biased region" description="Basic and acidic residues" evidence="8">
    <location>
        <begin position="137"/>
        <end position="168"/>
    </location>
</feature>
<feature type="compositionally biased region" description="Acidic residues" evidence="8">
    <location>
        <begin position="120"/>
        <end position="136"/>
    </location>
</feature>
<dbReference type="OrthoDB" id="1953902at2"/>
<accession>A0A0B4S0U3</accession>
<evidence type="ECO:0000256" key="3">
    <source>
        <dbReference type="ARBA" id="ARBA00022618"/>
    </source>
</evidence>
<feature type="compositionally biased region" description="Basic and acidic residues" evidence="8">
    <location>
        <begin position="90"/>
        <end position="112"/>
    </location>
</feature>
<evidence type="ECO:0000313" key="11">
    <source>
        <dbReference type="EMBL" id="AIZ36261.1"/>
    </source>
</evidence>
<keyword evidence="4 9" id="KW-0812">Transmembrane</keyword>
<evidence type="ECO:0000259" key="10">
    <source>
        <dbReference type="PROSITE" id="PS51779"/>
    </source>
</evidence>
<dbReference type="AlphaFoldDB" id="A0A0B4S0U3"/>
<dbReference type="EMBL" id="CP009761">
    <property type="protein sequence ID" value="AIZ36261.1"/>
    <property type="molecule type" value="Genomic_DNA"/>
</dbReference>
<sequence length="500" mass="57061">MSGNNKGKKPKIFVKKRPDKIDAVHDEFYEYDNLKSKNNTLDESFFEDFKSVDFDQMNYDKEHVPSEDIGDEDVPSADIIEDEVIQEIPKKTVDAGENTDKIVEDKTDKIVEDVSTSEQFDSDDDDFGSLESENEDFILKEEPKAVLSDEKSKDEAIAFEDKDEKDSIFDQYGISNDEELAKEENYDSLFEKDESTDNELEDDEDDDFGSLDDEIKTGQINYVNVSQKPNYYNELKDTTDELEDDEDDDEYYIDRKGRKKKRRKGIRIFFKFLLAFLLACMAIMVYFGLTHDLFKIDYINVVGNVANEREILISKSGVSVGDNIFLASSSKIKKNLKELSNIEDVKVRKNYPNIIEIEVKENYVSAYINTASGLTTIDNYGKVKEVATDNSKASGAQLKGISETGLKVGEDFSKDETKVKFLLNILTKEYYSDIVSIDFTNDKEIIIELKNSLKVTFGDLNDYTKKTQIIGILIKKIQLEGINAKEIILNVGDNPIIVKK</sequence>
<evidence type="ECO:0000256" key="2">
    <source>
        <dbReference type="ARBA" id="ARBA00022475"/>
    </source>
</evidence>
<keyword evidence="7" id="KW-0131">Cell cycle</keyword>
<dbReference type="RefSeq" id="WP_041953654.1">
    <property type="nucleotide sequence ID" value="NZ_CP009761.1"/>
</dbReference>
<evidence type="ECO:0000256" key="6">
    <source>
        <dbReference type="ARBA" id="ARBA00023136"/>
    </source>
</evidence>
<keyword evidence="2" id="KW-1003">Cell membrane</keyword>
<dbReference type="GO" id="GO:0051301">
    <property type="term" value="P:cell division"/>
    <property type="evidence" value="ECO:0007669"/>
    <property type="project" value="UniProtKB-KW"/>
</dbReference>
<keyword evidence="3 11" id="KW-0132">Cell division</keyword>
<evidence type="ECO:0000256" key="7">
    <source>
        <dbReference type="ARBA" id="ARBA00023306"/>
    </source>
</evidence>
<feature type="compositionally biased region" description="Acidic residues" evidence="8">
    <location>
        <begin position="196"/>
        <end position="210"/>
    </location>
</feature>
<organism evidence="11 12">
    <name type="scientific">Parvimonas micra</name>
    <dbReference type="NCBI Taxonomy" id="33033"/>
    <lineage>
        <taxon>Bacteria</taxon>
        <taxon>Bacillati</taxon>
        <taxon>Bacillota</taxon>
        <taxon>Tissierellia</taxon>
        <taxon>Tissierellales</taxon>
        <taxon>Peptoniphilaceae</taxon>
        <taxon>Parvimonas</taxon>
    </lineage>
</organism>
<name>A0A0B4S0U3_9FIRM</name>
<keyword evidence="12" id="KW-1185">Reference proteome</keyword>
<evidence type="ECO:0000256" key="8">
    <source>
        <dbReference type="SAM" id="MobiDB-lite"/>
    </source>
</evidence>
<evidence type="ECO:0000256" key="4">
    <source>
        <dbReference type="ARBA" id="ARBA00022692"/>
    </source>
</evidence>
<evidence type="ECO:0000313" key="12">
    <source>
        <dbReference type="Proteomes" id="UP000031386"/>
    </source>
</evidence>
<comment type="subcellular location">
    <subcellularLocation>
        <location evidence="1">Membrane</location>
    </subcellularLocation>
</comment>
<dbReference type="InterPro" id="IPR050487">
    <property type="entry name" value="FtsQ_DivIB"/>
</dbReference>
<feature type="region of interest" description="Disordered" evidence="8">
    <location>
        <begin position="191"/>
        <end position="210"/>
    </location>
</feature>
<feature type="transmembrane region" description="Helical" evidence="9">
    <location>
        <begin position="268"/>
        <end position="289"/>
    </location>
</feature>
<dbReference type="PANTHER" id="PTHR37820:SF1">
    <property type="entry name" value="CELL DIVISION PROTEIN FTSQ"/>
    <property type="match status" value="1"/>
</dbReference>
<gene>
    <name evidence="11" type="ORF">NW74_02285</name>
</gene>
<evidence type="ECO:0000256" key="5">
    <source>
        <dbReference type="ARBA" id="ARBA00022989"/>
    </source>
</evidence>
<keyword evidence="6 9" id="KW-0472">Membrane</keyword>
<dbReference type="Pfam" id="PF08478">
    <property type="entry name" value="POTRA_1"/>
    <property type="match status" value="1"/>
</dbReference>
<dbReference type="Proteomes" id="UP000031386">
    <property type="component" value="Chromosome"/>
</dbReference>
<proteinExistence type="predicted"/>
<dbReference type="PANTHER" id="PTHR37820">
    <property type="entry name" value="CELL DIVISION PROTEIN DIVIB"/>
    <property type="match status" value="1"/>
</dbReference>
<dbReference type="KEGG" id="pmic:NW74_02285"/>
<dbReference type="InterPro" id="IPR034746">
    <property type="entry name" value="POTRA"/>
</dbReference>
<feature type="region of interest" description="Disordered" evidence="8">
    <location>
        <begin position="90"/>
        <end position="181"/>
    </location>
</feature>
<dbReference type="PROSITE" id="PS51779">
    <property type="entry name" value="POTRA"/>
    <property type="match status" value="1"/>
</dbReference>
<dbReference type="GO" id="GO:0005886">
    <property type="term" value="C:plasma membrane"/>
    <property type="evidence" value="ECO:0007669"/>
    <property type="project" value="TreeGrafter"/>
</dbReference>
<dbReference type="STRING" id="33033.NW74_02285"/>
<protein>
    <submittedName>
        <fullName evidence="11">Cell division protein FtsQ</fullName>
    </submittedName>
</protein>
<reference evidence="11 12" key="1">
    <citation type="submission" date="2014-10" db="EMBL/GenBank/DDBJ databases">
        <title>Complete genome sequence of Parvimonas micra KCOM 1535 (= ChDC B708).</title>
        <authorList>
            <person name="Kook J.-K."/>
            <person name="Park S.-N."/>
            <person name="Lim Y.K."/>
            <person name="Roh H."/>
        </authorList>
    </citation>
    <scope>NUCLEOTIDE SEQUENCE [LARGE SCALE GENOMIC DNA]</scope>
    <source>
        <strain evidence="12">KCOM 1535 / ChDC B708</strain>
    </source>
</reference>
<evidence type="ECO:0000256" key="9">
    <source>
        <dbReference type="SAM" id="Phobius"/>
    </source>
</evidence>
<evidence type="ECO:0000256" key="1">
    <source>
        <dbReference type="ARBA" id="ARBA00004370"/>
    </source>
</evidence>
<dbReference type="InterPro" id="IPR013685">
    <property type="entry name" value="POTRA_FtsQ_type"/>
</dbReference>
<dbReference type="Gene3D" id="3.10.20.310">
    <property type="entry name" value="membrane protein fhac"/>
    <property type="match status" value="1"/>
</dbReference>